<accession>A0AAU7CIU4</accession>
<reference evidence="12" key="1">
    <citation type="submission" date="2024-05" db="EMBL/GenBank/DDBJ databases">
        <title>Planctomycetes of the genus Singulisphaera possess chitinolytic capabilities.</title>
        <authorList>
            <person name="Ivanova A."/>
        </authorList>
    </citation>
    <scope>NUCLEOTIDE SEQUENCE</scope>
    <source>
        <strain evidence="12">Ch08T</strain>
    </source>
</reference>
<dbReference type="InterPro" id="IPR030931">
    <property type="entry name" value="Group_II_RT_mat"/>
</dbReference>
<evidence type="ECO:0000256" key="5">
    <source>
        <dbReference type="ARBA" id="ARBA00022842"/>
    </source>
</evidence>
<dbReference type="PROSITE" id="PS50878">
    <property type="entry name" value="RT_POL"/>
    <property type="match status" value="1"/>
</dbReference>
<gene>
    <name evidence="12" type="primary">ltrA</name>
    <name evidence="12" type="ORF">V5E97_02820</name>
</gene>
<evidence type="ECO:0000256" key="10">
    <source>
        <dbReference type="SAM" id="Coils"/>
    </source>
</evidence>
<evidence type="ECO:0000256" key="9">
    <source>
        <dbReference type="ARBA" id="ARBA00048173"/>
    </source>
</evidence>
<keyword evidence="5" id="KW-0460">Magnesium</keyword>
<evidence type="ECO:0000256" key="1">
    <source>
        <dbReference type="ARBA" id="ARBA00012493"/>
    </source>
</evidence>
<evidence type="ECO:0000256" key="2">
    <source>
        <dbReference type="ARBA" id="ARBA00022679"/>
    </source>
</evidence>
<evidence type="ECO:0000259" key="11">
    <source>
        <dbReference type="PROSITE" id="PS50878"/>
    </source>
</evidence>
<keyword evidence="10" id="KW-0175">Coiled coil</keyword>
<evidence type="ECO:0000256" key="6">
    <source>
        <dbReference type="ARBA" id="ARBA00022918"/>
    </source>
</evidence>
<keyword evidence="7" id="KW-0051">Antiviral defense</keyword>
<evidence type="ECO:0000256" key="4">
    <source>
        <dbReference type="ARBA" id="ARBA00022723"/>
    </source>
</evidence>
<comment type="similarity">
    <text evidence="8">Belongs to the bacterial reverse transcriptase family.</text>
</comment>
<dbReference type="PRINTS" id="PR00866">
    <property type="entry name" value="RNADNAPOLMS"/>
</dbReference>
<dbReference type="Pfam" id="PF00078">
    <property type="entry name" value="RVT_1"/>
    <property type="match status" value="1"/>
</dbReference>
<dbReference type="NCBIfam" id="TIGR04416">
    <property type="entry name" value="group_II_RT_mat"/>
    <property type="match status" value="1"/>
</dbReference>
<dbReference type="EMBL" id="CP155447">
    <property type="protein sequence ID" value="XBH04970.1"/>
    <property type="molecule type" value="Genomic_DNA"/>
</dbReference>
<dbReference type="Pfam" id="PF08388">
    <property type="entry name" value="GIIM"/>
    <property type="match status" value="1"/>
</dbReference>
<keyword evidence="4" id="KW-0479">Metal-binding</keyword>
<dbReference type="RefSeq" id="WP_406697776.1">
    <property type="nucleotide sequence ID" value="NZ_CP155447.1"/>
</dbReference>
<name>A0AAU7CIU4_9BACT</name>
<dbReference type="CDD" id="cd01651">
    <property type="entry name" value="RT_G2_intron"/>
    <property type="match status" value="1"/>
</dbReference>
<dbReference type="GO" id="GO:0046872">
    <property type="term" value="F:metal ion binding"/>
    <property type="evidence" value="ECO:0007669"/>
    <property type="project" value="UniProtKB-KW"/>
</dbReference>
<evidence type="ECO:0000256" key="3">
    <source>
        <dbReference type="ARBA" id="ARBA00022695"/>
    </source>
</evidence>
<proteinExistence type="inferred from homology"/>
<dbReference type="InterPro" id="IPR051083">
    <property type="entry name" value="GrpII_Intron_Splice-Mob/Def"/>
</dbReference>
<comment type="catalytic activity">
    <reaction evidence="9">
        <text>DNA(n) + a 2'-deoxyribonucleoside 5'-triphosphate = DNA(n+1) + diphosphate</text>
        <dbReference type="Rhea" id="RHEA:22508"/>
        <dbReference type="Rhea" id="RHEA-COMP:17339"/>
        <dbReference type="Rhea" id="RHEA-COMP:17340"/>
        <dbReference type="ChEBI" id="CHEBI:33019"/>
        <dbReference type="ChEBI" id="CHEBI:61560"/>
        <dbReference type="ChEBI" id="CHEBI:173112"/>
        <dbReference type="EC" id="2.7.7.49"/>
    </reaction>
</comment>
<keyword evidence="3 12" id="KW-0548">Nucleotidyltransferase</keyword>
<dbReference type="PANTHER" id="PTHR34047:SF8">
    <property type="entry name" value="PROTEIN YKFC"/>
    <property type="match status" value="1"/>
</dbReference>
<dbReference type="GO" id="GO:0051607">
    <property type="term" value="P:defense response to virus"/>
    <property type="evidence" value="ECO:0007669"/>
    <property type="project" value="UniProtKB-KW"/>
</dbReference>
<keyword evidence="2 12" id="KW-0808">Transferase</keyword>
<feature type="domain" description="Reverse transcriptase" evidence="11">
    <location>
        <begin position="103"/>
        <end position="329"/>
    </location>
</feature>
<evidence type="ECO:0000256" key="8">
    <source>
        <dbReference type="ARBA" id="ARBA00034120"/>
    </source>
</evidence>
<dbReference type="InterPro" id="IPR000477">
    <property type="entry name" value="RT_dom"/>
</dbReference>
<feature type="coiled-coil region" evidence="10">
    <location>
        <begin position="51"/>
        <end position="78"/>
    </location>
</feature>
<sequence>MNAERQQGKDYQMTFDFEGREEALRHDQGGEDGIQSARIEESQTFTASDPARALTNRLMEAVCQAANLNRAYRRVKANKGSAGVDGMTIAQLRPWIAGHKDDLVAALLDGTYRPQPVRGVQIPKPGGGVRQLGIPTVLDRLVQQAILQVLEPLLDPTFSSFSFGFRPGRGAHDALKQAKDYVAEGRPIVVDVDLEKFFDRVNHDILMSRLSRRIADKRLLRIIRRFLQAGLMQNGVNVTRSEGTPQGGPLSPLLANLLLDDLDKELERRGHKFCRYADDCNIYVQTKAAGERVLESLTRFLEGTLRLRVNREKSAVAPIEERKFLGYRLLPGGRLGIAPKSLDRAKERVRAITRRNRGVSLAQMTKELNSFLTGWVTYFRLAECKTHLRALDGWIRRKLRCVRLKHCKRAKTLAHFFQSLGVPAWNSWATSASGKGWWRLSGSPTAHHAMSTNWFESLGLVNLVQRYVQLNR</sequence>
<dbReference type="GO" id="GO:0003723">
    <property type="term" value="F:RNA binding"/>
    <property type="evidence" value="ECO:0007669"/>
    <property type="project" value="InterPro"/>
</dbReference>
<organism evidence="12">
    <name type="scientific">Singulisphaera sp. Ch08</name>
    <dbReference type="NCBI Taxonomy" id="3120278"/>
    <lineage>
        <taxon>Bacteria</taxon>
        <taxon>Pseudomonadati</taxon>
        <taxon>Planctomycetota</taxon>
        <taxon>Planctomycetia</taxon>
        <taxon>Isosphaerales</taxon>
        <taxon>Isosphaeraceae</taxon>
        <taxon>Singulisphaera</taxon>
    </lineage>
</organism>
<dbReference type="EC" id="2.7.7.49" evidence="1"/>
<dbReference type="GO" id="GO:0003964">
    <property type="term" value="F:RNA-directed DNA polymerase activity"/>
    <property type="evidence" value="ECO:0007669"/>
    <property type="project" value="UniProtKB-KW"/>
</dbReference>
<dbReference type="InterPro" id="IPR000123">
    <property type="entry name" value="Reverse_transcriptase_msDNA"/>
</dbReference>
<dbReference type="InterPro" id="IPR013597">
    <property type="entry name" value="Mat_intron_G2"/>
</dbReference>
<dbReference type="AlphaFoldDB" id="A0AAU7CIU4"/>
<evidence type="ECO:0000256" key="7">
    <source>
        <dbReference type="ARBA" id="ARBA00023118"/>
    </source>
</evidence>
<keyword evidence="6 12" id="KW-0695">RNA-directed DNA polymerase</keyword>
<protein>
    <recommendedName>
        <fullName evidence="1">RNA-directed DNA polymerase</fullName>
        <ecNumber evidence="1">2.7.7.49</ecNumber>
    </recommendedName>
</protein>
<dbReference type="InterPro" id="IPR043502">
    <property type="entry name" value="DNA/RNA_pol_sf"/>
</dbReference>
<dbReference type="PANTHER" id="PTHR34047">
    <property type="entry name" value="NUCLEAR INTRON MATURASE 1, MITOCHONDRIAL-RELATED"/>
    <property type="match status" value="1"/>
</dbReference>
<evidence type="ECO:0000313" key="12">
    <source>
        <dbReference type="EMBL" id="XBH04970.1"/>
    </source>
</evidence>
<dbReference type="SUPFAM" id="SSF56672">
    <property type="entry name" value="DNA/RNA polymerases"/>
    <property type="match status" value="1"/>
</dbReference>